<name>A0ABP0TG49_9BRYO</name>
<feature type="domain" description="Calcineurin-like phosphoesterase" evidence="1">
    <location>
        <begin position="10"/>
        <end position="108"/>
    </location>
</feature>
<dbReference type="InterPro" id="IPR006186">
    <property type="entry name" value="Ser/Thr-sp_prot-phosphatase"/>
</dbReference>
<proteinExistence type="predicted"/>
<evidence type="ECO:0000313" key="3">
    <source>
        <dbReference type="Proteomes" id="UP001497512"/>
    </source>
</evidence>
<sequence>MAANSGKLTICVGDIHGHADRLYKLWHNLEVTIEDFHKSTVIFLGDYCDRGLQTAQVLDFLISLPRRYPQQKHVFLCGNHDLAFAAFVGALPDAPDGFQFKSTWAEFERSQEKEGWWSGDGEEDVHVQGRRWGGRIKIAFNAVKGVFYQGSIYDAEPTFTSYGVAHGDRAGLLAAMPESHREFLRNLVWVHEQGDDTGDPKTSYTKLIAVHAGLESSKPVEPQLQSLRNRDVTAPRVEPLAGRKNVWNTPPELAEKGVLVVSGHHAHLYTDEKLRLIIDESGGLDLPIAAIILPSRVIVRDTDNEESEALLEMPVPAIAGH</sequence>
<gene>
    <name evidence="2" type="ORF">CSSPTR1EN2_LOCUS3160</name>
</gene>
<dbReference type="SUPFAM" id="SSF56300">
    <property type="entry name" value="Metallo-dependent phosphatases"/>
    <property type="match status" value="1"/>
</dbReference>
<protein>
    <recommendedName>
        <fullName evidence="1">Calcineurin-like phosphoesterase domain-containing protein</fullName>
    </recommendedName>
</protein>
<evidence type="ECO:0000259" key="1">
    <source>
        <dbReference type="Pfam" id="PF00149"/>
    </source>
</evidence>
<reference evidence="2" key="1">
    <citation type="submission" date="2024-02" db="EMBL/GenBank/DDBJ databases">
        <authorList>
            <consortium name="ELIXIR-Norway"/>
            <consortium name="Elixir Norway"/>
        </authorList>
    </citation>
    <scope>NUCLEOTIDE SEQUENCE</scope>
</reference>
<dbReference type="PANTHER" id="PTHR47474:SF1">
    <property type="entry name" value="TYROSINE-PROTEIN PHOSPHATASE RLPH2"/>
    <property type="match status" value="1"/>
</dbReference>
<keyword evidence="3" id="KW-1185">Reference proteome</keyword>
<dbReference type="Gene3D" id="3.60.21.10">
    <property type="match status" value="1"/>
</dbReference>
<dbReference type="InterPro" id="IPR004843">
    <property type="entry name" value="Calcineurin-like_PHP"/>
</dbReference>
<dbReference type="PANTHER" id="PTHR47474">
    <property type="entry name" value="TYROSINE-PROTEIN PHOSPHATASE RLPH2"/>
    <property type="match status" value="1"/>
</dbReference>
<dbReference type="Pfam" id="PF00149">
    <property type="entry name" value="Metallophos"/>
    <property type="match status" value="1"/>
</dbReference>
<accession>A0ABP0TG49</accession>
<dbReference type="Proteomes" id="UP001497512">
    <property type="component" value="Chromosome 11"/>
</dbReference>
<dbReference type="PRINTS" id="PR00114">
    <property type="entry name" value="STPHPHTASE"/>
</dbReference>
<dbReference type="InterPro" id="IPR029052">
    <property type="entry name" value="Metallo-depent_PP-like"/>
</dbReference>
<organism evidence="2 3">
    <name type="scientific">Sphagnum troendelagicum</name>
    <dbReference type="NCBI Taxonomy" id="128251"/>
    <lineage>
        <taxon>Eukaryota</taxon>
        <taxon>Viridiplantae</taxon>
        <taxon>Streptophyta</taxon>
        <taxon>Embryophyta</taxon>
        <taxon>Bryophyta</taxon>
        <taxon>Sphagnophytina</taxon>
        <taxon>Sphagnopsida</taxon>
        <taxon>Sphagnales</taxon>
        <taxon>Sphagnaceae</taxon>
        <taxon>Sphagnum</taxon>
    </lineage>
</organism>
<evidence type="ECO:0000313" key="2">
    <source>
        <dbReference type="EMBL" id="CAK9195812.1"/>
    </source>
</evidence>
<dbReference type="EMBL" id="OZ019903">
    <property type="protein sequence ID" value="CAK9195812.1"/>
    <property type="molecule type" value="Genomic_DNA"/>
</dbReference>